<dbReference type="EMBL" id="JAODUO010000069">
    <property type="protein sequence ID" value="KAK2190763.1"/>
    <property type="molecule type" value="Genomic_DNA"/>
</dbReference>
<evidence type="ECO:0000313" key="1">
    <source>
        <dbReference type="EMBL" id="KAK2190763.1"/>
    </source>
</evidence>
<sequence>MKLWQEDYDIYHLLQQKEEEPVKKSQSAAVTVVTETPDNALDMSHVNSDHLAGSDQQVAETPVVRREGSYHPSDHPSTSTASVIPIAHQAATRRRYLSTSSVDSALSMIARVQTKPGFHSTPPRLRHSQLAAAHVRLPHESADVHNTNISSATASPLHSRLSKLEQLQSPGSKHQKLDPARCRELSFSRDDATVLPPGTNSATVSSAHENTLDTANVASPRLTSTGKKKRRKFVIGF</sequence>
<proteinExistence type="predicted"/>
<accession>A0AAD9UIG5</accession>
<organism evidence="1 2">
    <name type="scientific">Ridgeia piscesae</name>
    <name type="common">Tubeworm</name>
    <dbReference type="NCBI Taxonomy" id="27915"/>
    <lineage>
        <taxon>Eukaryota</taxon>
        <taxon>Metazoa</taxon>
        <taxon>Spiralia</taxon>
        <taxon>Lophotrochozoa</taxon>
        <taxon>Annelida</taxon>
        <taxon>Polychaeta</taxon>
        <taxon>Sedentaria</taxon>
        <taxon>Canalipalpata</taxon>
        <taxon>Sabellida</taxon>
        <taxon>Siboglinidae</taxon>
        <taxon>Ridgeia</taxon>
    </lineage>
</organism>
<name>A0AAD9UIG5_RIDPI</name>
<evidence type="ECO:0000313" key="2">
    <source>
        <dbReference type="Proteomes" id="UP001209878"/>
    </source>
</evidence>
<reference evidence="1" key="1">
    <citation type="journal article" date="2023" name="Mol. Biol. Evol.">
        <title>Third-Generation Sequencing Reveals the Adaptive Role of the Epigenome in Three Deep-Sea Polychaetes.</title>
        <authorList>
            <person name="Perez M."/>
            <person name="Aroh O."/>
            <person name="Sun Y."/>
            <person name="Lan Y."/>
            <person name="Juniper S.K."/>
            <person name="Young C.R."/>
            <person name="Angers B."/>
            <person name="Qian P.Y."/>
        </authorList>
    </citation>
    <scope>NUCLEOTIDE SEQUENCE</scope>
    <source>
        <strain evidence="1">R07B-5</strain>
    </source>
</reference>
<dbReference type="AlphaFoldDB" id="A0AAD9UIG5"/>
<dbReference type="Proteomes" id="UP001209878">
    <property type="component" value="Unassembled WGS sequence"/>
</dbReference>
<protein>
    <submittedName>
        <fullName evidence="1">Uncharacterized protein</fullName>
    </submittedName>
</protein>
<comment type="caution">
    <text evidence="1">The sequence shown here is derived from an EMBL/GenBank/DDBJ whole genome shotgun (WGS) entry which is preliminary data.</text>
</comment>
<keyword evidence="2" id="KW-1185">Reference proteome</keyword>
<gene>
    <name evidence="1" type="ORF">NP493_69g01007</name>
</gene>